<organism evidence="6 7">
    <name type="scientific">candidate division WS5 bacterium</name>
    <dbReference type="NCBI Taxonomy" id="2093353"/>
    <lineage>
        <taxon>Bacteria</taxon>
        <taxon>candidate division WS5</taxon>
    </lineage>
</organism>
<dbReference type="CDD" id="cd03235">
    <property type="entry name" value="ABC_Metallic_Cations"/>
    <property type="match status" value="1"/>
</dbReference>
<dbReference type="InterPro" id="IPR050153">
    <property type="entry name" value="Metal_Ion_Import_ABC"/>
</dbReference>
<gene>
    <name evidence="6" type="ORF">C4544_01275</name>
</gene>
<comment type="similarity">
    <text evidence="1">Belongs to the ABC transporter superfamily.</text>
</comment>
<evidence type="ECO:0000256" key="3">
    <source>
        <dbReference type="ARBA" id="ARBA00022741"/>
    </source>
</evidence>
<dbReference type="Proteomes" id="UP000285655">
    <property type="component" value="Unassembled WGS sequence"/>
</dbReference>
<feature type="domain" description="ABC transporter" evidence="5">
    <location>
        <begin position="11"/>
        <end position="244"/>
    </location>
</feature>
<accession>A0A419DFW5</accession>
<reference evidence="6 7" key="1">
    <citation type="journal article" date="2017" name="ISME J.">
        <title>Energy and carbon metabolisms in a deep terrestrial subsurface fluid microbial community.</title>
        <authorList>
            <person name="Momper L."/>
            <person name="Jungbluth S.P."/>
            <person name="Lee M.D."/>
            <person name="Amend J.P."/>
        </authorList>
    </citation>
    <scope>NUCLEOTIDE SEQUENCE [LARGE SCALE GENOMIC DNA]</scope>
    <source>
        <strain evidence="6">SURF_29</strain>
    </source>
</reference>
<dbReference type="EMBL" id="QZJW01000006">
    <property type="protein sequence ID" value="RJO61975.1"/>
    <property type="molecule type" value="Genomic_DNA"/>
</dbReference>
<dbReference type="PROSITE" id="PS50893">
    <property type="entry name" value="ABC_TRANSPORTER_2"/>
    <property type="match status" value="1"/>
</dbReference>
<evidence type="ECO:0000313" key="7">
    <source>
        <dbReference type="Proteomes" id="UP000285655"/>
    </source>
</evidence>
<protein>
    <submittedName>
        <fullName evidence="6">Metal ABC transporter ATP-binding protein</fullName>
    </submittedName>
</protein>
<dbReference type="FunFam" id="3.40.50.300:FF:000134">
    <property type="entry name" value="Iron-enterobactin ABC transporter ATP-binding protein"/>
    <property type="match status" value="1"/>
</dbReference>
<comment type="caution">
    <text evidence="6">The sequence shown here is derived from an EMBL/GenBank/DDBJ whole genome shotgun (WGS) entry which is preliminary data.</text>
</comment>
<evidence type="ECO:0000313" key="6">
    <source>
        <dbReference type="EMBL" id="RJO61975.1"/>
    </source>
</evidence>
<evidence type="ECO:0000256" key="2">
    <source>
        <dbReference type="ARBA" id="ARBA00022448"/>
    </source>
</evidence>
<keyword evidence="2" id="KW-0813">Transport</keyword>
<evidence type="ECO:0000259" key="5">
    <source>
        <dbReference type="PROSITE" id="PS50893"/>
    </source>
</evidence>
<sequence>MHTVDHAKNVIEVRNISFSYSSHEVLQNINLSIHRGDYLGLVGGNGAGKTTLLKIILGLLAPDSGTVKLFGQDVSDFKDWPKIGYVPQKATNFDVNFPATAEEVVLMGRFGRLGLFHKITEADRNKVREALSHVDMWEHRHRLVGDLSGGQQQRVFIARALAGDPEIVFLDEPTVGVEKDIKDEFYKLLRKLNEELHLTVVLVTHDIESMAHEAMHIACIDRTLVFHNSVDKFFKESHNVIHPHS</sequence>
<dbReference type="InterPro" id="IPR003593">
    <property type="entry name" value="AAA+_ATPase"/>
</dbReference>
<dbReference type="PANTHER" id="PTHR42734:SF17">
    <property type="entry name" value="METAL TRANSPORT SYSTEM ATP-BINDING PROTEIN TM_0124-RELATED"/>
    <property type="match status" value="1"/>
</dbReference>
<dbReference type="PROSITE" id="PS00211">
    <property type="entry name" value="ABC_TRANSPORTER_1"/>
    <property type="match status" value="1"/>
</dbReference>
<dbReference type="SUPFAM" id="SSF52540">
    <property type="entry name" value="P-loop containing nucleoside triphosphate hydrolases"/>
    <property type="match status" value="1"/>
</dbReference>
<dbReference type="Pfam" id="PF00005">
    <property type="entry name" value="ABC_tran"/>
    <property type="match status" value="1"/>
</dbReference>
<dbReference type="InterPro" id="IPR027417">
    <property type="entry name" value="P-loop_NTPase"/>
</dbReference>
<proteinExistence type="inferred from homology"/>
<dbReference type="GO" id="GO:0005524">
    <property type="term" value="F:ATP binding"/>
    <property type="evidence" value="ECO:0007669"/>
    <property type="project" value="UniProtKB-KW"/>
</dbReference>
<keyword evidence="3" id="KW-0547">Nucleotide-binding</keyword>
<dbReference type="AlphaFoldDB" id="A0A419DFW5"/>
<dbReference type="Gene3D" id="3.40.50.300">
    <property type="entry name" value="P-loop containing nucleotide triphosphate hydrolases"/>
    <property type="match status" value="1"/>
</dbReference>
<evidence type="ECO:0000256" key="1">
    <source>
        <dbReference type="ARBA" id="ARBA00005417"/>
    </source>
</evidence>
<evidence type="ECO:0000256" key="4">
    <source>
        <dbReference type="ARBA" id="ARBA00022840"/>
    </source>
</evidence>
<name>A0A419DFW5_9BACT</name>
<dbReference type="InterPro" id="IPR003439">
    <property type="entry name" value="ABC_transporter-like_ATP-bd"/>
</dbReference>
<keyword evidence="4 6" id="KW-0067">ATP-binding</keyword>
<dbReference type="SMART" id="SM00382">
    <property type="entry name" value="AAA"/>
    <property type="match status" value="1"/>
</dbReference>
<dbReference type="PANTHER" id="PTHR42734">
    <property type="entry name" value="METAL TRANSPORT SYSTEM ATP-BINDING PROTEIN TM_0124-RELATED"/>
    <property type="match status" value="1"/>
</dbReference>
<dbReference type="GO" id="GO:0016887">
    <property type="term" value="F:ATP hydrolysis activity"/>
    <property type="evidence" value="ECO:0007669"/>
    <property type="project" value="InterPro"/>
</dbReference>
<dbReference type="InterPro" id="IPR017871">
    <property type="entry name" value="ABC_transporter-like_CS"/>
</dbReference>